<evidence type="ECO:0000256" key="5">
    <source>
        <dbReference type="ARBA" id="ARBA00022825"/>
    </source>
</evidence>
<dbReference type="SUPFAM" id="SSF52096">
    <property type="entry name" value="ClpP/crotonase"/>
    <property type="match status" value="2"/>
</dbReference>
<evidence type="ECO:0000313" key="10">
    <source>
        <dbReference type="Proteomes" id="UP000510682"/>
    </source>
</evidence>
<keyword evidence="4" id="KW-0378">Hydrolase</keyword>
<feature type="domain" description="Peptidase S49" evidence="8">
    <location>
        <begin position="108"/>
        <end position="258"/>
    </location>
</feature>
<dbReference type="PIRSF" id="PIRSF001217">
    <property type="entry name" value="Protease_4_SppA"/>
    <property type="match status" value="1"/>
</dbReference>
<comment type="similarity">
    <text evidence="2">Belongs to the peptidase S49 family.</text>
</comment>
<sequence length="598" mass="63128">MFAFLPSLPGFDDVRALADRLDTARHHGIPNGCVLEFSLRGIPPETTGFDPIALVTGGGRQLSLATAVAAIHRAAEDPRVAGLIARVQLGPSPIGAVQELRDAVVAFSAVKPSLAWAETYPGTLSYYLASAFREVWMQPAGEVGLIGFAANAMFLRDALDKVGIEAQFVARGEYKSAANLFTEDGFTEAHREAVTRMLESLQAQVWKAVGESRGIEAGVLDDLADRAPLLRDDALAAGLLDRVGFRDEAYAHMAELVGAPRNSASDGIDDPDRNPPRLYLARYAGAARSRLAPATPSLPGRRPKPTIAVVSVTGAIVNGRGGPQGLPFGPSNAGGDTIAAALREVAADDSVSAIVLRVDSPGGSVTASETIWREVKRVRERGKPVVASMASVAASGGYYISMVADAIVANPGTITGSIGVITGKLVVRDLKDRLGVVSETVRTNANADAWSVDAPFTPEQRAHREAEVDLTYADFVERVAQGRNLSPEEVDLVARGRVWTGADALERGLIDELGGFRAAVRRAKVLAGLEPEAEVRVVHYPGSSLLDMLRPRASSQPAAATLPEAVGALLTRSVAGIVENLEQAMSGSSVLWVGQTRF</sequence>
<dbReference type="Gene3D" id="3.90.226.10">
    <property type="entry name" value="2-enoyl-CoA Hydratase, Chain A, domain 1"/>
    <property type="match status" value="3"/>
</dbReference>
<dbReference type="InterPro" id="IPR047272">
    <property type="entry name" value="S49_SppA_C"/>
</dbReference>
<feature type="domain" description="Peptidase S49" evidence="8">
    <location>
        <begin position="379"/>
        <end position="529"/>
    </location>
</feature>
<dbReference type="PANTHER" id="PTHR33209">
    <property type="entry name" value="PROTEASE 4"/>
    <property type="match status" value="1"/>
</dbReference>
<keyword evidence="6" id="KW-0472">Membrane</keyword>
<feature type="active site" description="Nucleophile" evidence="7">
    <location>
        <position position="395"/>
    </location>
</feature>
<keyword evidence="3" id="KW-0645">Protease</keyword>
<dbReference type="GO" id="GO:0006465">
    <property type="term" value="P:signal peptide processing"/>
    <property type="evidence" value="ECO:0007669"/>
    <property type="project" value="InterPro"/>
</dbReference>
<dbReference type="InterPro" id="IPR004634">
    <property type="entry name" value="Pept_S49_pIV"/>
</dbReference>
<reference evidence="9" key="2">
    <citation type="submission" date="2020-07" db="EMBL/GenBank/DDBJ databases">
        <authorList>
            <person name="Yu X."/>
        </authorList>
    </citation>
    <scope>NUCLEOTIDE SEQUENCE [LARGE SCALE GENOMIC DNA]</scope>
    <source>
        <strain evidence="9">24T</strain>
    </source>
</reference>
<dbReference type="CDD" id="cd07018">
    <property type="entry name" value="S49_SppA_67K_type"/>
    <property type="match status" value="1"/>
</dbReference>
<dbReference type="RefSeq" id="WP_180916953.1">
    <property type="nucleotide sequence ID" value="NZ_CP059165.1"/>
</dbReference>
<dbReference type="InterPro" id="IPR047217">
    <property type="entry name" value="S49_SppA_67K_type_N"/>
</dbReference>
<name>A0A7D6E6I3_9MYCO</name>
<dbReference type="NCBIfam" id="TIGR00705">
    <property type="entry name" value="SppA_67K"/>
    <property type="match status" value="1"/>
</dbReference>
<dbReference type="InterPro" id="IPR029045">
    <property type="entry name" value="ClpP/crotonase-like_dom_sf"/>
</dbReference>
<dbReference type="InterPro" id="IPR004635">
    <property type="entry name" value="Pept_S49_SppA"/>
</dbReference>
<accession>A0A7D6E6I3</accession>
<dbReference type="Pfam" id="PF01343">
    <property type="entry name" value="Peptidase_S49"/>
    <property type="match status" value="2"/>
</dbReference>
<evidence type="ECO:0000256" key="7">
    <source>
        <dbReference type="PIRSR" id="PIRSR001217-1"/>
    </source>
</evidence>
<evidence type="ECO:0000256" key="6">
    <source>
        <dbReference type="ARBA" id="ARBA00023136"/>
    </source>
</evidence>
<dbReference type="NCBIfam" id="TIGR00706">
    <property type="entry name" value="SppA_dom"/>
    <property type="match status" value="1"/>
</dbReference>
<dbReference type="Proteomes" id="UP000510682">
    <property type="component" value="Chromosome"/>
</dbReference>
<dbReference type="InterPro" id="IPR002142">
    <property type="entry name" value="Peptidase_S49"/>
</dbReference>
<dbReference type="CDD" id="cd07023">
    <property type="entry name" value="S49_Sppa_N_C"/>
    <property type="match status" value="1"/>
</dbReference>
<evidence type="ECO:0000313" key="9">
    <source>
        <dbReference type="EMBL" id="QLL08362.1"/>
    </source>
</evidence>
<feature type="active site" description="Proton donor/acceptor" evidence="7">
    <location>
        <position position="175"/>
    </location>
</feature>
<dbReference type="Gene3D" id="6.20.330.10">
    <property type="match status" value="1"/>
</dbReference>
<evidence type="ECO:0000256" key="4">
    <source>
        <dbReference type="ARBA" id="ARBA00022801"/>
    </source>
</evidence>
<comment type="subcellular location">
    <subcellularLocation>
        <location evidence="1">Membrane</location>
    </subcellularLocation>
</comment>
<protein>
    <submittedName>
        <fullName evidence="9">Signal peptide peptidase SppA</fullName>
    </submittedName>
</protein>
<dbReference type="AlphaFoldDB" id="A0A7D6E6I3"/>
<evidence type="ECO:0000259" key="8">
    <source>
        <dbReference type="Pfam" id="PF01343"/>
    </source>
</evidence>
<organism evidence="9 10">
    <name type="scientific">Mycobacterium vicinigordonae</name>
    <dbReference type="NCBI Taxonomy" id="1719132"/>
    <lineage>
        <taxon>Bacteria</taxon>
        <taxon>Bacillati</taxon>
        <taxon>Actinomycetota</taxon>
        <taxon>Actinomycetes</taxon>
        <taxon>Mycobacteriales</taxon>
        <taxon>Mycobacteriaceae</taxon>
        <taxon>Mycobacterium</taxon>
    </lineage>
</organism>
<evidence type="ECO:0000256" key="1">
    <source>
        <dbReference type="ARBA" id="ARBA00004370"/>
    </source>
</evidence>
<evidence type="ECO:0000256" key="3">
    <source>
        <dbReference type="ARBA" id="ARBA00022670"/>
    </source>
</evidence>
<proteinExistence type="inferred from homology"/>
<keyword evidence="10" id="KW-1185">Reference proteome</keyword>
<gene>
    <name evidence="9" type="primary">sppA</name>
    <name evidence="9" type="ORF">H0P51_05260</name>
</gene>
<keyword evidence="5" id="KW-0720">Serine protease</keyword>
<dbReference type="KEGG" id="mgor:H0P51_05260"/>
<dbReference type="PANTHER" id="PTHR33209:SF1">
    <property type="entry name" value="PEPTIDASE S49 DOMAIN-CONTAINING PROTEIN"/>
    <property type="match status" value="1"/>
</dbReference>
<reference evidence="9" key="1">
    <citation type="submission" date="2020-07" db="EMBL/GenBank/DDBJ databases">
        <title>Description of Mycobacterium gordonae subsp. intergordonae subsp.nov. and Mycobacterium gordonae subsp. gordonae subsp. nov.</title>
        <authorList>
            <person name="Huang H."/>
        </authorList>
    </citation>
    <scope>NUCLEOTIDE SEQUENCE [LARGE SCALE GENOMIC DNA]</scope>
    <source>
        <strain evidence="9">24T</strain>
    </source>
</reference>
<dbReference type="EMBL" id="CP059165">
    <property type="protein sequence ID" value="QLL08362.1"/>
    <property type="molecule type" value="Genomic_DNA"/>
</dbReference>
<dbReference type="GO" id="GO:0008236">
    <property type="term" value="F:serine-type peptidase activity"/>
    <property type="evidence" value="ECO:0007669"/>
    <property type="project" value="UniProtKB-KW"/>
</dbReference>
<dbReference type="GO" id="GO:0016020">
    <property type="term" value="C:membrane"/>
    <property type="evidence" value="ECO:0007669"/>
    <property type="project" value="UniProtKB-SubCell"/>
</dbReference>
<evidence type="ECO:0000256" key="2">
    <source>
        <dbReference type="ARBA" id="ARBA00008683"/>
    </source>
</evidence>